<dbReference type="InterPro" id="IPR036388">
    <property type="entry name" value="WH-like_DNA-bd_sf"/>
</dbReference>
<dbReference type="SUPFAM" id="SSF46894">
    <property type="entry name" value="C-terminal effector domain of the bipartite response regulators"/>
    <property type="match status" value="1"/>
</dbReference>
<evidence type="ECO:0000256" key="1">
    <source>
        <dbReference type="ARBA" id="ARBA00023012"/>
    </source>
</evidence>
<evidence type="ECO:0000259" key="5">
    <source>
        <dbReference type="SMART" id="SM01043"/>
    </source>
</evidence>
<dbReference type="Proteomes" id="UP000664109">
    <property type="component" value="Unassembled WGS sequence"/>
</dbReference>
<dbReference type="PANTHER" id="PTHR35807:SF1">
    <property type="entry name" value="TRANSCRIPTIONAL REGULATOR REDD"/>
    <property type="match status" value="1"/>
</dbReference>
<sequence>MRFRVLGPLDIRTCEHPVRIARGNQQTVAALLLAAEGRFVAVPALTREIWGERVPTSAVPNLRTYVMRLRRSDPGLAERLTTSASGYALRVEPGEDELDLSAFRTAAEAGRRALGASDAGAAAGAFDRALAHFRGTPLEDVPLGPALGDLADSLGEEYAQTVEDRAEAGLALGDHRGVVARLRPFAELHPLRERAHRHLMLAHYRAGDVDAALRVYRQVRRALRTELGIEPGRDLSLLQQAVLARDPHLETPLGSAPRTDRAAPSAPAAPRPGPEDGSPPGRPDARGPLPRQLPPAPTLYVGRGAELTRIKAALAPGAVPVVVAVHGPGGFGKSALALRAAHAVADHYPDGQLYADLQGASHRTRALAPAEVLGRFLRALGVDRSRIPAGSAEAAALYQSLLAGRRVLVVLDNAASTGQVRPLLPAGRDCGALVTGRAVLSALDAEQIALRGLCPAASVAMLTLQVGEERAAAEPEALAAIAREAGGHALALRIAGARLAARPDLPVSCLAERLARRRLAEWTAGDLDLRACFAAGYDKLTDPAAARAFRILGRVHPGGMHLKSAAVWLGSDMASAEAALDELVAARLLESLGHGHFRMHRLLRLYAAELPEPGWSRTRASGPCRP</sequence>
<dbReference type="CDD" id="cd15831">
    <property type="entry name" value="BTAD"/>
    <property type="match status" value="1"/>
</dbReference>
<dbReference type="SUPFAM" id="SSF52540">
    <property type="entry name" value="P-loop containing nucleoside triphosphate hydrolases"/>
    <property type="match status" value="1"/>
</dbReference>
<dbReference type="PROSITE" id="PS50065">
    <property type="entry name" value="HMG_COA_REDUCTASE_4"/>
    <property type="match status" value="1"/>
</dbReference>
<name>A0ABS2UTI8_9ACTN</name>
<dbReference type="InterPro" id="IPR051677">
    <property type="entry name" value="AfsR-DnrI-RedD_regulator"/>
</dbReference>
<protein>
    <submittedName>
        <fullName evidence="6">AfsR/SARP family transcriptional regulator</fullName>
    </submittedName>
</protein>
<proteinExistence type="predicted"/>
<keyword evidence="7" id="KW-1185">Reference proteome</keyword>
<evidence type="ECO:0000256" key="4">
    <source>
        <dbReference type="SAM" id="MobiDB-lite"/>
    </source>
</evidence>
<feature type="domain" description="Bacterial transcriptional activator" evidence="5">
    <location>
        <begin position="98"/>
        <end position="243"/>
    </location>
</feature>
<evidence type="ECO:0000313" key="6">
    <source>
        <dbReference type="EMBL" id="MBM9620887.1"/>
    </source>
</evidence>
<dbReference type="SMART" id="SM01043">
    <property type="entry name" value="BTAD"/>
    <property type="match status" value="1"/>
</dbReference>
<evidence type="ECO:0000256" key="3">
    <source>
        <dbReference type="ARBA" id="ARBA00023163"/>
    </source>
</evidence>
<comment type="caution">
    <text evidence="6">The sequence shown here is derived from an EMBL/GenBank/DDBJ whole genome shotgun (WGS) entry which is preliminary data.</text>
</comment>
<accession>A0ABS2UTI8</accession>
<dbReference type="InterPro" id="IPR002202">
    <property type="entry name" value="HMG_CoA_Rdtase"/>
</dbReference>
<organism evidence="6 7">
    <name type="scientific">Streptomyces zhihengii</name>
    <dbReference type="NCBI Taxonomy" id="1818004"/>
    <lineage>
        <taxon>Bacteria</taxon>
        <taxon>Bacillati</taxon>
        <taxon>Actinomycetota</taxon>
        <taxon>Actinomycetes</taxon>
        <taxon>Kitasatosporales</taxon>
        <taxon>Streptomycetaceae</taxon>
        <taxon>Streptomyces</taxon>
    </lineage>
</organism>
<dbReference type="Gene3D" id="1.10.10.10">
    <property type="entry name" value="Winged helix-like DNA-binding domain superfamily/Winged helix DNA-binding domain"/>
    <property type="match status" value="1"/>
</dbReference>
<evidence type="ECO:0000313" key="7">
    <source>
        <dbReference type="Proteomes" id="UP000664109"/>
    </source>
</evidence>
<feature type="region of interest" description="Disordered" evidence="4">
    <location>
        <begin position="249"/>
        <end position="298"/>
    </location>
</feature>
<dbReference type="InterPro" id="IPR027417">
    <property type="entry name" value="P-loop_NTPase"/>
</dbReference>
<dbReference type="InterPro" id="IPR016032">
    <property type="entry name" value="Sig_transdc_resp-reg_C-effctor"/>
</dbReference>
<keyword evidence="2" id="KW-0805">Transcription regulation</keyword>
<evidence type="ECO:0000256" key="2">
    <source>
        <dbReference type="ARBA" id="ARBA00023015"/>
    </source>
</evidence>
<dbReference type="RefSeq" id="WP_205374814.1">
    <property type="nucleotide sequence ID" value="NZ_JAFEJA010000001.1"/>
</dbReference>
<dbReference type="EMBL" id="JAFEJA010000001">
    <property type="protein sequence ID" value="MBM9620887.1"/>
    <property type="molecule type" value="Genomic_DNA"/>
</dbReference>
<dbReference type="PANTHER" id="PTHR35807">
    <property type="entry name" value="TRANSCRIPTIONAL REGULATOR REDD-RELATED"/>
    <property type="match status" value="1"/>
</dbReference>
<dbReference type="InterPro" id="IPR005158">
    <property type="entry name" value="BTAD"/>
</dbReference>
<gene>
    <name evidence="6" type="ORF">JE024_19530</name>
</gene>
<keyword evidence="3" id="KW-0804">Transcription</keyword>
<dbReference type="PRINTS" id="PR00364">
    <property type="entry name" value="DISEASERSIST"/>
</dbReference>
<dbReference type="SUPFAM" id="SSF48452">
    <property type="entry name" value="TPR-like"/>
    <property type="match status" value="1"/>
</dbReference>
<reference evidence="6 7" key="1">
    <citation type="journal article" date="2016" name="Arch. Microbiol.">
        <title>Streptomyces zhihengii sp. nov., isolated from rhizospheric soil of Psammosilene tunicoides.</title>
        <authorList>
            <person name="Huang M.J."/>
            <person name="Fei J.J."/>
            <person name="Salam N."/>
            <person name="Kim C.J."/>
            <person name="Hozzein W.N."/>
            <person name="Xiao M."/>
            <person name="Huang H.Q."/>
            <person name="Li W.J."/>
        </authorList>
    </citation>
    <scope>NUCLEOTIDE SEQUENCE [LARGE SCALE GENOMIC DNA]</scope>
    <source>
        <strain evidence="6 7">YIM T102</strain>
    </source>
</reference>
<dbReference type="Pfam" id="PF03704">
    <property type="entry name" value="BTAD"/>
    <property type="match status" value="1"/>
</dbReference>
<keyword evidence="1" id="KW-0902">Two-component regulatory system</keyword>
<dbReference type="Gene3D" id="1.25.40.10">
    <property type="entry name" value="Tetratricopeptide repeat domain"/>
    <property type="match status" value="1"/>
</dbReference>
<dbReference type="Gene3D" id="3.40.50.300">
    <property type="entry name" value="P-loop containing nucleotide triphosphate hydrolases"/>
    <property type="match status" value="1"/>
</dbReference>
<dbReference type="InterPro" id="IPR011990">
    <property type="entry name" value="TPR-like_helical_dom_sf"/>
</dbReference>